<name>A0AAV1T9F8_9STRA</name>
<feature type="domain" description="PTM/DIR17-like Tudor" evidence="2">
    <location>
        <begin position="13"/>
        <end position="59"/>
    </location>
</feature>
<feature type="compositionally biased region" description="Low complexity" evidence="1">
    <location>
        <begin position="552"/>
        <end position="563"/>
    </location>
</feature>
<feature type="region of interest" description="Disordered" evidence="1">
    <location>
        <begin position="177"/>
        <end position="202"/>
    </location>
</feature>
<feature type="compositionally biased region" description="Polar residues" evidence="1">
    <location>
        <begin position="875"/>
        <end position="895"/>
    </location>
</feature>
<dbReference type="Pfam" id="PF21743">
    <property type="entry name" value="PTM_DIR17_Tudor"/>
    <property type="match status" value="1"/>
</dbReference>
<gene>
    <name evidence="3" type="ORF">PM001_LOCUS4264</name>
</gene>
<reference evidence="3" key="1">
    <citation type="submission" date="2024-01" db="EMBL/GenBank/DDBJ databases">
        <authorList>
            <person name="Webb A."/>
        </authorList>
    </citation>
    <scope>NUCLEOTIDE SEQUENCE</scope>
    <source>
        <strain evidence="3">Pm1</strain>
    </source>
</reference>
<dbReference type="CDD" id="cd20401">
    <property type="entry name" value="Tudor_AtPTM-like"/>
    <property type="match status" value="1"/>
</dbReference>
<sequence length="895" mass="97489">MVKDRYTQRFPLGTRVIKHFTGYRNPFEGSVDHHSDQTDFYHVSYDDGDSEEMTEDDVEMHLLCVPKPQTLLKPQKTFLRGKTYTARKLCSPSAKVERGSADSTPVAAAIVPSVTNLDGNKRQTVLSLNANAPGLLGSSGNSGSSSSCAVASEPPLTVCIPAYSLKEAKEDEVVENDDMVNGENEEEEDEVVNSEDEEEEDDALLEGTPEQINLLIGKPVTRTVVKEGCGDVLEGTVASYFPATKMFRVMYFDGECCDLSYQQLLDIIPADSRPIRSSGMKKRKIEKKSWKMEKKMRFSASSSSPKWPQTLDLIAPSSATKVAGRTKQSFTVYSPSCDAQSPLTPVVRETDMMKVDNVEYNIVRKVLFIIVSTVSNVMMEVQLEVLSSADLKDKEALEVFVQKGGLISLIELLSKWEGQEETQQGVLLILKALAVLPGVTKDVIMDSRIGKKVRGIEKSQFYRDPTIPSLATWVIQKLKADVVAQQAGQGLSPSVNSEAERNQNDYSRNSGPKPGSFSLRSDGRQDDCPVSAKSAVSPRPQDTTRSKGNPLSQSNGGSKQSKSASHLLDLMNSRNGRDTSSSCRDRDIFGNIVGPRKPGKLGTARNWRARRSTVVLDQVSKRLNENVQEIDIVKTKKVENDDWKPSRISFALNDSVCAFDKEVAVSKLLVFRPYGSTKAPERVSIKRHSGPLRSILRAGRSPRTTPENMAQVVENNSAPPTVNSGAYTAVDLNGVSHESSNAASKAGPFESFAFHTSRLLNVVSPTEKRRTDFSPPPSVPSSEQTPLDLTGEADDGSIYASCNSSKKVGSPRKRPQEPKPAKAVTMHVPGMSPIVSDDDISENEKQSGANSAAKSDVAGSSTGSECGVAAGIESSYVQQTATIPTRTCSDIMQHN</sequence>
<dbReference type="PANTHER" id="PTHR37384">
    <property type="entry name" value="OS01G0835600 PROTEIN"/>
    <property type="match status" value="1"/>
</dbReference>
<accession>A0AAV1T9F8</accession>
<feature type="compositionally biased region" description="Polar residues" evidence="1">
    <location>
        <begin position="487"/>
        <end position="497"/>
    </location>
</feature>
<feature type="compositionally biased region" description="Polar residues" evidence="1">
    <location>
        <begin position="846"/>
        <end position="864"/>
    </location>
</feature>
<evidence type="ECO:0000313" key="4">
    <source>
        <dbReference type="Proteomes" id="UP001162060"/>
    </source>
</evidence>
<feature type="compositionally biased region" description="Polar residues" evidence="1">
    <location>
        <begin position="572"/>
        <end position="582"/>
    </location>
</feature>
<dbReference type="PANTHER" id="PTHR37384:SF1">
    <property type="entry name" value="OS01G0835600 PROTEIN"/>
    <property type="match status" value="1"/>
</dbReference>
<evidence type="ECO:0000256" key="1">
    <source>
        <dbReference type="SAM" id="MobiDB-lite"/>
    </source>
</evidence>
<feature type="region of interest" description="Disordered" evidence="1">
    <location>
        <begin position="763"/>
        <end position="895"/>
    </location>
</feature>
<organism evidence="3 4">
    <name type="scientific">Peronospora matthiolae</name>
    <dbReference type="NCBI Taxonomy" id="2874970"/>
    <lineage>
        <taxon>Eukaryota</taxon>
        <taxon>Sar</taxon>
        <taxon>Stramenopiles</taxon>
        <taxon>Oomycota</taxon>
        <taxon>Peronosporomycetes</taxon>
        <taxon>Peronosporales</taxon>
        <taxon>Peronosporaceae</taxon>
        <taxon>Peronospora</taxon>
    </lineage>
</organism>
<feature type="region of interest" description="Disordered" evidence="1">
    <location>
        <begin position="487"/>
        <end position="563"/>
    </location>
</feature>
<feature type="region of interest" description="Disordered" evidence="1">
    <location>
        <begin position="572"/>
        <end position="591"/>
    </location>
</feature>
<evidence type="ECO:0000259" key="2">
    <source>
        <dbReference type="Pfam" id="PF21743"/>
    </source>
</evidence>
<dbReference type="Gene3D" id="2.30.30.140">
    <property type="match status" value="1"/>
</dbReference>
<evidence type="ECO:0000313" key="3">
    <source>
        <dbReference type="EMBL" id="CAK7910937.1"/>
    </source>
</evidence>
<dbReference type="AlphaFoldDB" id="A0AAV1T9F8"/>
<dbReference type="InterPro" id="IPR047365">
    <property type="entry name" value="Tudor_AtPTM-like"/>
</dbReference>
<comment type="caution">
    <text evidence="3">The sequence shown here is derived from an EMBL/GenBank/DDBJ whole genome shotgun (WGS) entry which is preliminary data.</text>
</comment>
<feature type="compositionally biased region" description="Polar residues" evidence="1">
    <location>
        <begin position="540"/>
        <end position="551"/>
    </location>
</feature>
<proteinExistence type="predicted"/>
<protein>
    <recommendedName>
        <fullName evidence="2">PTM/DIR17-like Tudor domain-containing protein</fullName>
    </recommendedName>
</protein>
<dbReference type="Proteomes" id="UP001162060">
    <property type="component" value="Unassembled WGS sequence"/>
</dbReference>
<dbReference type="EMBL" id="CAKLBY020000036">
    <property type="protein sequence ID" value="CAK7910937.1"/>
    <property type="molecule type" value="Genomic_DNA"/>
</dbReference>